<dbReference type="RefSeq" id="WP_150031205.1">
    <property type="nucleotide sequence ID" value="NZ_VWSH01000001.1"/>
</dbReference>
<dbReference type="SUPFAM" id="SSF55729">
    <property type="entry name" value="Acyl-CoA N-acyltransferases (Nat)"/>
    <property type="match status" value="1"/>
</dbReference>
<gene>
    <name evidence="2" type="ORF">F0919_02870</name>
</gene>
<keyword evidence="3" id="KW-1185">Reference proteome</keyword>
<dbReference type="InterPro" id="IPR000182">
    <property type="entry name" value="GNAT_dom"/>
</dbReference>
<protein>
    <submittedName>
        <fullName evidence="2">GNAT family N-acetyltransferase</fullName>
    </submittedName>
</protein>
<keyword evidence="2" id="KW-0808">Transferase</keyword>
<proteinExistence type="predicted"/>
<dbReference type="AlphaFoldDB" id="A0A5M6CN31"/>
<organism evidence="2 3">
    <name type="scientific">Taibaiella lutea</name>
    <dbReference type="NCBI Taxonomy" id="2608001"/>
    <lineage>
        <taxon>Bacteria</taxon>
        <taxon>Pseudomonadati</taxon>
        <taxon>Bacteroidota</taxon>
        <taxon>Chitinophagia</taxon>
        <taxon>Chitinophagales</taxon>
        <taxon>Chitinophagaceae</taxon>
        <taxon>Taibaiella</taxon>
    </lineage>
</organism>
<evidence type="ECO:0000259" key="1">
    <source>
        <dbReference type="PROSITE" id="PS51186"/>
    </source>
</evidence>
<dbReference type="InterPro" id="IPR016181">
    <property type="entry name" value="Acyl_CoA_acyltransferase"/>
</dbReference>
<reference evidence="2 3" key="1">
    <citation type="submission" date="2019-09" db="EMBL/GenBank/DDBJ databases">
        <title>Genome sequence and assembly of Taibaiella sp.</title>
        <authorList>
            <person name="Chhetri G."/>
        </authorList>
    </citation>
    <scope>NUCLEOTIDE SEQUENCE [LARGE SCALE GENOMIC DNA]</scope>
    <source>
        <strain evidence="2 3">KVB11</strain>
    </source>
</reference>
<comment type="caution">
    <text evidence="2">The sequence shown here is derived from an EMBL/GenBank/DDBJ whole genome shotgun (WGS) entry which is preliminary data.</text>
</comment>
<dbReference type="CDD" id="cd04301">
    <property type="entry name" value="NAT_SF"/>
    <property type="match status" value="1"/>
</dbReference>
<evidence type="ECO:0000313" key="3">
    <source>
        <dbReference type="Proteomes" id="UP000323632"/>
    </source>
</evidence>
<feature type="domain" description="N-acetyltransferase" evidence="1">
    <location>
        <begin position="6"/>
        <end position="149"/>
    </location>
</feature>
<dbReference type="Proteomes" id="UP000323632">
    <property type="component" value="Unassembled WGS sequence"/>
</dbReference>
<accession>A0A5M6CN31</accession>
<dbReference type="Pfam" id="PF13673">
    <property type="entry name" value="Acetyltransf_10"/>
    <property type="match status" value="1"/>
</dbReference>
<dbReference type="PROSITE" id="PS51186">
    <property type="entry name" value="GNAT"/>
    <property type="match status" value="1"/>
</dbReference>
<dbReference type="GO" id="GO:0016747">
    <property type="term" value="F:acyltransferase activity, transferring groups other than amino-acyl groups"/>
    <property type="evidence" value="ECO:0007669"/>
    <property type="project" value="InterPro"/>
</dbReference>
<evidence type="ECO:0000313" key="2">
    <source>
        <dbReference type="EMBL" id="KAA5536628.1"/>
    </source>
</evidence>
<name>A0A5M6CN31_9BACT</name>
<sequence>MPWKYKSFESLDTIELYKILQLRAEVFIVEQTCYYQDVDNKDLKAIHLWHEDENGTINAYCRLLPAGISYKEPSIGRVATAIQNRKEGLGRMMMQLAIEFIKESFQSDAIRISAQEYLQVFYESLGFKKNGDVYDEDGIPHIEMLLDAN</sequence>
<dbReference type="Gene3D" id="3.40.630.30">
    <property type="match status" value="1"/>
</dbReference>
<dbReference type="EMBL" id="VWSH01000001">
    <property type="protein sequence ID" value="KAA5536628.1"/>
    <property type="molecule type" value="Genomic_DNA"/>
</dbReference>